<dbReference type="PANTHER" id="PTHR12241">
    <property type="entry name" value="TUBULIN POLYGLUTAMYLASE"/>
    <property type="match status" value="1"/>
</dbReference>
<dbReference type="GO" id="GO:0036064">
    <property type="term" value="C:ciliary basal body"/>
    <property type="evidence" value="ECO:0007669"/>
    <property type="project" value="TreeGrafter"/>
</dbReference>
<sequence length="335" mass="40110">MRKSIFPSNVKIITLISILLTLIFIYLYNHNEKEQLEYFIPSKPSMNEYYIHRAKVKTKQNLTKPTIKYFMAIPFGDNLVSKNNLWNMVRECNNNNKVKYVPNSFILENFYDLMEFKKTFNPEKIYILKKNTHRKQGIKLFKGSLPNIMNEYIDGNYKVIQEFLKEPYLINNRIVVLRLYLVILKNKEYSYYIHKYGKCLYTSKDFSLEGLEDERLITDNRSKLDKRFPKNIDDFILKENIKKTDLYKPIESIIGCFKKFISKTDESEQQQFTFFQIFGVDIILDKNKNPFLLEINKNPDINNIYYKEDQIEKKNLQSDTKNLVENNKITNFTII</sequence>
<dbReference type="SUPFAM" id="SSF56059">
    <property type="entry name" value="Glutathione synthetase ATP-binding domain-like"/>
    <property type="match status" value="1"/>
</dbReference>
<dbReference type="GO" id="GO:0000226">
    <property type="term" value="P:microtubule cytoskeleton organization"/>
    <property type="evidence" value="ECO:0007669"/>
    <property type="project" value="TreeGrafter"/>
</dbReference>
<evidence type="ECO:0000256" key="1">
    <source>
        <dbReference type="ARBA" id="ARBA00022598"/>
    </source>
</evidence>
<keyword evidence="1" id="KW-0436">Ligase</keyword>
<keyword evidence="4" id="KW-1133">Transmembrane helix</keyword>
<accession>A0A6C0J8K5</accession>
<name>A0A6C0J8K5_9ZZZZ</name>
<evidence type="ECO:0000256" key="3">
    <source>
        <dbReference type="ARBA" id="ARBA00022840"/>
    </source>
</evidence>
<keyword evidence="4" id="KW-0472">Membrane</keyword>
<reference evidence="5" key="1">
    <citation type="journal article" date="2020" name="Nature">
        <title>Giant virus diversity and host interactions through global metagenomics.</title>
        <authorList>
            <person name="Schulz F."/>
            <person name="Roux S."/>
            <person name="Paez-Espino D."/>
            <person name="Jungbluth S."/>
            <person name="Walsh D.A."/>
            <person name="Denef V.J."/>
            <person name="McMahon K.D."/>
            <person name="Konstantinidis K.T."/>
            <person name="Eloe-Fadrosh E.A."/>
            <person name="Kyrpides N.C."/>
            <person name="Woyke T."/>
        </authorList>
    </citation>
    <scope>NUCLEOTIDE SEQUENCE</scope>
    <source>
        <strain evidence="5">GVMAG-M-3300025860-25</strain>
    </source>
</reference>
<feature type="transmembrane region" description="Helical" evidence="4">
    <location>
        <begin position="12"/>
        <end position="29"/>
    </location>
</feature>
<keyword evidence="4" id="KW-0812">Transmembrane</keyword>
<organism evidence="5">
    <name type="scientific">viral metagenome</name>
    <dbReference type="NCBI Taxonomy" id="1070528"/>
    <lineage>
        <taxon>unclassified sequences</taxon>
        <taxon>metagenomes</taxon>
        <taxon>organismal metagenomes</taxon>
    </lineage>
</organism>
<dbReference type="Pfam" id="PF03133">
    <property type="entry name" value="TTL"/>
    <property type="match status" value="1"/>
</dbReference>
<keyword evidence="2" id="KW-0547">Nucleotide-binding</keyword>
<protein>
    <recommendedName>
        <fullName evidence="6">Tubulin-tyrosine ligase family protein</fullName>
    </recommendedName>
</protein>
<keyword evidence="3" id="KW-0067">ATP-binding</keyword>
<dbReference type="PROSITE" id="PS51221">
    <property type="entry name" value="TTL"/>
    <property type="match status" value="1"/>
</dbReference>
<dbReference type="AlphaFoldDB" id="A0A6C0J8K5"/>
<evidence type="ECO:0000313" key="5">
    <source>
        <dbReference type="EMBL" id="QHU01101.1"/>
    </source>
</evidence>
<evidence type="ECO:0000256" key="4">
    <source>
        <dbReference type="SAM" id="Phobius"/>
    </source>
</evidence>
<dbReference type="InterPro" id="IPR004344">
    <property type="entry name" value="TTL/TTLL_fam"/>
</dbReference>
<dbReference type="Gene3D" id="3.30.470.20">
    <property type="entry name" value="ATP-grasp fold, B domain"/>
    <property type="match status" value="1"/>
</dbReference>
<dbReference type="GO" id="GO:0015631">
    <property type="term" value="F:tubulin binding"/>
    <property type="evidence" value="ECO:0007669"/>
    <property type="project" value="TreeGrafter"/>
</dbReference>
<dbReference type="EMBL" id="MN740335">
    <property type="protein sequence ID" value="QHU01101.1"/>
    <property type="molecule type" value="Genomic_DNA"/>
</dbReference>
<dbReference type="GO" id="GO:0005524">
    <property type="term" value="F:ATP binding"/>
    <property type="evidence" value="ECO:0007669"/>
    <property type="project" value="UniProtKB-KW"/>
</dbReference>
<proteinExistence type="predicted"/>
<evidence type="ECO:0000256" key="2">
    <source>
        <dbReference type="ARBA" id="ARBA00022741"/>
    </source>
</evidence>
<dbReference type="GO" id="GO:0070740">
    <property type="term" value="F:tubulin-glutamic acid ligase activity"/>
    <property type="evidence" value="ECO:0007669"/>
    <property type="project" value="TreeGrafter"/>
</dbReference>
<evidence type="ECO:0008006" key="6">
    <source>
        <dbReference type="Google" id="ProtNLM"/>
    </source>
</evidence>